<dbReference type="Proteomes" id="UP000251960">
    <property type="component" value="Chromosome 2"/>
</dbReference>
<feature type="compositionally biased region" description="Basic and acidic residues" evidence="1">
    <location>
        <begin position="29"/>
        <end position="40"/>
    </location>
</feature>
<gene>
    <name evidence="2" type="ORF">Zm00014a_043795</name>
</gene>
<proteinExistence type="predicted"/>
<comment type="caution">
    <text evidence="2">The sequence shown here is derived from an EMBL/GenBank/DDBJ whole genome shotgun (WGS) entry which is preliminary data.</text>
</comment>
<feature type="compositionally biased region" description="Basic and acidic residues" evidence="1">
    <location>
        <begin position="98"/>
        <end position="110"/>
    </location>
</feature>
<feature type="compositionally biased region" description="Pro residues" evidence="1">
    <location>
        <begin position="83"/>
        <end position="95"/>
    </location>
</feature>
<protein>
    <submittedName>
        <fullName evidence="2">Uncharacterized protein</fullName>
    </submittedName>
</protein>
<dbReference type="AlphaFoldDB" id="A0A3L6FY43"/>
<feature type="region of interest" description="Disordered" evidence="1">
    <location>
        <begin position="1"/>
        <end position="150"/>
    </location>
</feature>
<evidence type="ECO:0000313" key="2">
    <source>
        <dbReference type="EMBL" id="PWZ39473.1"/>
    </source>
</evidence>
<evidence type="ECO:0000256" key="1">
    <source>
        <dbReference type="SAM" id="MobiDB-lite"/>
    </source>
</evidence>
<dbReference type="EMBL" id="NCVQ01000003">
    <property type="protein sequence ID" value="PWZ39473.1"/>
    <property type="molecule type" value="Genomic_DNA"/>
</dbReference>
<feature type="compositionally biased region" description="Basic residues" evidence="1">
    <location>
        <begin position="123"/>
        <end position="143"/>
    </location>
</feature>
<feature type="compositionally biased region" description="Basic residues" evidence="1">
    <location>
        <begin position="41"/>
        <end position="52"/>
    </location>
</feature>
<reference evidence="2" key="1">
    <citation type="journal article" date="2018" name="Nat. Genet.">
        <title>Extensive intraspecific gene order and gene structural variations between Mo17 and other maize genomes.</title>
        <authorList>
            <person name="Sun S."/>
            <person name="Zhou Y."/>
            <person name="Chen J."/>
            <person name="Shi J."/>
            <person name="Zhao H."/>
            <person name="Zhao H."/>
            <person name="Song W."/>
            <person name="Zhang M."/>
            <person name="Cui Y."/>
            <person name="Dong X."/>
            <person name="Liu H."/>
            <person name="Ma X."/>
            <person name="Jiao Y."/>
            <person name="Wang B."/>
            <person name="Wei X."/>
            <person name="Stein J.C."/>
            <person name="Glaubitz J.C."/>
            <person name="Lu F."/>
            <person name="Yu G."/>
            <person name="Liang C."/>
            <person name="Fengler K."/>
            <person name="Li B."/>
            <person name="Rafalski A."/>
            <person name="Schnable P.S."/>
            <person name="Ware D.H."/>
            <person name="Buckler E.S."/>
            <person name="Lai J."/>
        </authorList>
    </citation>
    <scope>NUCLEOTIDE SEQUENCE [LARGE SCALE GENOMIC DNA]</scope>
    <source>
        <tissue evidence="2">Seedling</tissue>
    </source>
</reference>
<name>A0A3L6FY43_MAIZE</name>
<accession>A0A3L6FY43</accession>
<sequence length="150" mass="16882">MLPGPASQARCVSPKPPTSPSFSLLPAAARRDPGRQDRVGKPRRRRRRRRRAQAAQRRCWPHPGASRQAPPPGAPFFLLRGLPRPPPPPPRPPPAVLGRREGARLSHPDQARGLPPQGLVAGSRRRRHLRHDTRRRGRPRARAPRPDRLR</sequence>
<organism evidence="2">
    <name type="scientific">Zea mays</name>
    <name type="common">Maize</name>
    <dbReference type="NCBI Taxonomy" id="4577"/>
    <lineage>
        <taxon>Eukaryota</taxon>
        <taxon>Viridiplantae</taxon>
        <taxon>Streptophyta</taxon>
        <taxon>Embryophyta</taxon>
        <taxon>Tracheophyta</taxon>
        <taxon>Spermatophyta</taxon>
        <taxon>Magnoliopsida</taxon>
        <taxon>Liliopsida</taxon>
        <taxon>Poales</taxon>
        <taxon>Poaceae</taxon>
        <taxon>PACMAD clade</taxon>
        <taxon>Panicoideae</taxon>
        <taxon>Andropogonodae</taxon>
        <taxon>Andropogoneae</taxon>
        <taxon>Tripsacinae</taxon>
        <taxon>Zea</taxon>
    </lineage>
</organism>